<dbReference type="EMBL" id="JAHZIK010002798">
    <property type="protein sequence ID" value="MBW7461250.1"/>
    <property type="molecule type" value="Genomic_DNA"/>
</dbReference>
<comment type="caution">
    <text evidence="4">The sequence shown here is derived from an EMBL/GenBank/DDBJ whole genome shotgun (WGS) entry which is preliminary data.</text>
</comment>
<dbReference type="InterPro" id="IPR023772">
    <property type="entry name" value="DNA-bd_HTH_TetR-type_CS"/>
</dbReference>
<sequence>MARPLSEEKRKALLTAATNEVASAGVAASTIRIAKNAGVAEGTLFVYFPTKDDLLNQLYLELKSDLMGFLAADYPADASIREQIGHLWSSFID</sequence>
<keyword evidence="1 2" id="KW-0238">DNA-binding</keyword>
<dbReference type="InterPro" id="IPR001647">
    <property type="entry name" value="HTH_TetR"/>
</dbReference>
<dbReference type="PANTHER" id="PTHR30055:SF222">
    <property type="entry name" value="REGULATORY PROTEIN"/>
    <property type="match status" value="1"/>
</dbReference>
<name>A0ABS7CK01_9BACL</name>
<feature type="non-terminal residue" evidence="4">
    <location>
        <position position="93"/>
    </location>
</feature>
<evidence type="ECO:0000313" key="4">
    <source>
        <dbReference type="EMBL" id="MBW7461250.1"/>
    </source>
</evidence>
<dbReference type="Pfam" id="PF00440">
    <property type="entry name" value="TetR_N"/>
    <property type="match status" value="1"/>
</dbReference>
<reference evidence="4 5" key="1">
    <citation type="submission" date="2021-07" db="EMBL/GenBank/DDBJ databases">
        <title>Paenibacillus radiodurans sp. nov., isolated from the southeastern edge of Tengger Desert.</title>
        <authorList>
            <person name="Zhang G."/>
        </authorList>
    </citation>
    <scope>NUCLEOTIDE SEQUENCE [LARGE SCALE GENOMIC DNA]</scope>
    <source>
        <strain evidence="4 5">CCM 7311</strain>
    </source>
</reference>
<protein>
    <submittedName>
        <fullName evidence="4">TetR/AcrR family transcriptional regulator</fullName>
    </submittedName>
</protein>
<dbReference type="PROSITE" id="PS50977">
    <property type="entry name" value="HTH_TETR_2"/>
    <property type="match status" value="1"/>
</dbReference>
<evidence type="ECO:0000256" key="1">
    <source>
        <dbReference type="ARBA" id="ARBA00023125"/>
    </source>
</evidence>
<organism evidence="4 5">
    <name type="scientific">Paenibacillus sepulcri</name>
    <dbReference type="NCBI Taxonomy" id="359917"/>
    <lineage>
        <taxon>Bacteria</taxon>
        <taxon>Bacillati</taxon>
        <taxon>Bacillota</taxon>
        <taxon>Bacilli</taxon>
        <taxon>Bacillales</taxon>
        <taxon>Paenibacillaceae</taxon>
        <taxon>Paenibacillus</taxon>
    </lineage>
</organism>
<dbReference type="SUPFAM" id="SSF46689">
    <property type="entry name" value="Homeodomain-like"/>
    <property type="match status" value="1"/>
</dbReference>
<accession>A0ABS7CK01</accession>
<evidence type="ECO:0000256" key="2">
    <source>
        <dbReference type="PROSITE-ProRule" id="PRU00335"/>
    </source>
</evidence>
<proteinExistence type="predicted"/>
<dbReference type="Proteomes" id="UP001519887">
    <property type="component" value="Unassembled WGS sequence"/>
</dbReference>
<dbReference type="InterPro" id="IPR009057">
    <property type="entry name" value="Homeodomain-like_sf"/>
</dbReference>
<dbReference type="InterPro" id="IPR050109">
    <property type="entry name" value="HTH-type_TetR-like_transc_reg"/>
</dbReference>
<evidence type="ECO:0000259" key="3">
    <source>
        <dbReference type="PROSITE" id="PS50977"/>
    </source>
</evidence>
<evidence type="ECO:0000313" key="5">
    <source>
        <dbReference type="Proteomes" id="UP001519887"/>
    </source>
</evidence>
<feature type="domain" description="HTH tetR-type" evidence="3">
    <location>
        <begin position="7"/>
        <end position="66"/>
    </location>
</feature>
<dbReference type="PANTHER" id="PTHR30055">
    <property type="entry name" value="HTH-TYPE TRANSCRIPTIONAL REGULATOR RUTR"/>
    <property type="match status" value="1"/>
</dbReference>
<feature type="DNA-binding region" description="H-T-H motif" evidence="2">
    <location>
        <begin position="29"/>
        <end position="48"/>
    </location>
</feature>
<dbReference type="PRINTS" id="PR00455">
    <property type="entry name" value="HTHTETR"/>
</dbReference>
<keyword evidence="5" id="KW-1185">Reference proteome</keyword>
<dbReference type="Gene3D" id="1.10.357.10">
    <property type="entry name" value="Tetracycline Repressor, domain 2"/>
    <property type="match status" value="1"/>
</dbReference>
<dbReference type="PROSITE" id="PS01081">
    <property type="entry name" value="HTH_TETR_1"/>
    <property type="match status" value="1"/>
</dbReference>
<gene>
    <name evidence="4" type="ORF">K0U00_45060</name>
</gene>